<organism evidence="1 2">
    <name type="scientific">Streptomyces malaysiensis</name>
    <dbReference type="NCBI Taxonomy" id="92644"/>
    <lineage>
        <taxon>Bacteria</taxon>
        <taxon>Bacillati</taxon>
        <taxon>Actinomycetota</taxon>
        <taxon>Actinomycetes</taxon>
        <taxon>Kitasatosporales</taxon>
        <taxon>Streptomycetaceae</taxon>
        <taxon>Streptomyces</taxon>
        <taxon>Streptomyces violaceusniger group</taxon>
    </lineage>
</organism>
<sequence length="175" mass="19493">MADTRDLWWAAGQMALTVTESNDWRNMRWTESVRRSATLLEPVWPKTYSGGPFTFALPTIALLLYAKPLVDDPKGVPVEDIMTALTPRLADPSAPSLEDTVRDGLIKLRHDLDDDSRLSSLVHQLTTYRPPLAYSSTGLELPSMEQWSGGTLMGAAVEWVHHAFTHHYLDDSSSA</sequence>
<name>A0A7X5X2W3_STRMQ</name>
<dbReference type="EMBL" id="JAALLH010000001">
    <property type="protein sequence ID" value="NIY65553.1"/>
    <property type="molecule type" value="Genomic_DNA"/>
</dbReference>
<dbReference type="RefSeq" id="WP_167501634.1">
    <property type="nucleotide sequence ID" value="NZ_JAALLH010000001.1"/>
</dbReference>
<reference evidence="1 2" key="1">
    <citation type="submission" date="2020-02" db="EMBL/GenBank/DDBJ databases">
        <title>Streptomyces malaysiensis DSM14702 (JHCC583434, PFL_A843) Genome sequencing and assembly.</title>
        <authorList>
            <person name="Samborskyy M."/>
        </authorList>
    </citation>
    <scope>NUCLEOTIDE SEQUENCE [LARGE SCALE GENOMIC DNA]</scope>
    <source>
        <strain evidence="1 2">DSM 14702</strain>
    </source>
</reference>
<protein>
    <submittedName>
        <fullName evidence="1">ATPase</fullName>
    </submittedName>
</protein>
<proteinExistence type="predicted"/>
<evidence type="ECO:0000313" key="2">
    <source>
        <dbReference type="Proteomes" id="UP000536624"/>
    </source>
</evidence>
<dbReference type="AlphaFoldDB" id="A0A7X5X2W3"/>
<dbReference type="Proteomes" id="UP000536624">
    <property type="component" value="Unassembled WGS sequence"/>
</dbReference>
<evidence type="ECO:0000313" key="1">
    <source>
        <dbReference type="EMBL" id="NIY65553.1"/>
    </source>
</evidence>
<gene>
    <name evidence="1" type="ORF">SMALB_3555</name>
</gene>
<accession>A0A7X5X2W3</accession>
<comment type="caution">
    <text evidence="1">The sequence shown here is derived from an EMBL/GenBank/DDBJ whole genome shotgun (WGS) entry which is preliminary data.</text>
</comment>